<name>A0A251THC8_HELAN</name>
<feature type="domain" description="TF-B3" evidence="6">
    <location>
        <begin position="69"/>
        <end position="138"/>
    </location>
</feature>
<evidence type="ECO:0000256" key="4">
    <source>
        <dbReference type="ARBA" id="ARBA00023163"/>
    </source>
</evidence>
<dbReference type="SUPFAM" id="SSF101936">
    <property type="entry name" value="DNA-binding pseudobarrel domain"/>
    <property type="match status" value="1"/>
</dbReference>
<dbReference type="InterPro" id="IPR003340">
    <property type="entry name" value="B3_DNA-bd"/>
</dbReference>
<evidence type="ECO:0000313" key="8">
    <source>
        <dbReference type="Proteomes" id="UP000215914"/>
    </source>
</evidence>
<dbReference type="AlphaFoldDB" id="A0A251THC8"/>
<dbReference type="EMBL" id="CM007899">
    <property type="protein sequence ID" value="OTG10032.1"/>
    <property type="molecule type" value="Genomic_DNA"/>
</dbReference>
<accession>A0A251THC8</accession>
<evidence type="ECO:0000259" key="6">
    <source>
        <dbReference type="Pfam" id="PF02362"/>
    </source>
</evidence>
<organism evidence="7 8">
    <name type="scientific">Helianthus annuus</name>
    <name type="common">Common sunflower</name>
    <dbReference type="NCBI Taxonomy" id="4232"/>
    <lineage>
        <taxon>Eukaryota</taxon>
        <taxon>Viridiplantae</taxon>
        <taxon>Streptophyta</taxon>
        <taxon>Embryophyta</taxon>
        <taxon>Tracheophyta</taxon>
        <taxon>Spermatophyta</taxon>
        <taxon>Magnoliopsida</taxon>
        <taxon>eudicotyledons</taxon>
        <taxon>Gunneridae</taxon>
        <taxon>Pentapetalae</taxon>
        <taxon>asterids</taxon>
        <taxon>campanulids</taxon>
        <taxon>Asterales</taxon>
        <taxon>Asteraceae</taxon>
        <taxon>Asteroideae</taxon>
        <taxon>Heliantheae alliance</taxon>
        <taxon>Heliantheae</taxon>
        <taxon>Helianthus</taxon>
    </lineage>
</organism>
<dbReference type="InParanoid" id="A0A251THC8"/>
<dbReference type="GO" id="GO:0005634">
    <property type="term" value="C:nucleus"/>
    <property type="evidence" value="ECO:0007669"/>
    <property type="project" value="UniProtKB-SubCell"/>
</dbReference>
<keyword evidence="4" id="KW-0804">Transcription</keyword>
<dbReference type="Pfam" id="PF02362">
    <property type="entry name" value="B3"/>
    <property type="match status" value="1"/>
</dbReference>
<evidence type="ECO:0000256" key="1">
    <source>
        <dbReference type="ARBA" id="ARBA00004123"/>
    </source>
</evidence>
<sequence length="138" mass="15839">MIISFSFNKGFNIALICIPNLCIIRFISLPKSAENDVVVISDSEDSSAESEEFDDDETGPLIFIVPYTKRFRIPVAVARMTEIDETLKVKITNKQNVETKHDVRAEPNKNSIKYVVKGWAKWLKDNNIKEGDYCKFQY</sequence>
<evidence type="ECO:0000256" key="5">
    <source>
        <dbReference type="ARBA" id="ARBA00023242"/>
    </source>
</evidence>
<dbReference type="GO" id="GO:0003677">
    <property type="term" value="F:DNA binding"/>
    <property type="evidence" value="ECO:0007669"/>
    <property type="project" value="UniProtKB-KW"/>
</dbReference>
<keyword evidence="8" id="KW-1185">Reference proteome</keyword>
<keyword evidence="5" id="KW-0539">Nucleus</keyword>
<dbReference type="InterPro" id="IPR015300">
    <property type="entry name" value="DNA-bd_pseudobarrel_sf"/>
</dbReference>
<gene>
    <name evidence="7" type="ORF">HannXRQ_Chr10g0283081</name>
</gene>
<evidence type="ECO:0000256" key="2">
    <source>
        <dbReference type="ARBA" id="ARBA00023015"/>
    </source>
</evidence>
<dbReference type="Proteomes" id="UP000215914">
    <property type="component" value="Chromosome 10"/>
</dbReference>
<evidence type="ECO:0000313" key="7">
    <source>
        <dbReference type="EMBL" id="OTG10032.1"/>
    </source>
</evidence>
<evidence type="ECO:0000256" key="3">
    <source>
        <dbReference type="ARBA" id="ARBA00023125"/>
    </source>
</evidence>
<protein>
    <submittedName>
        <fullName evidence="7">Putative DNA-binding pseudobarrel domain-containing protein</fullName>
    </submittedName>
</protein>
<keyword evidence="3 7" id="KW-0238">DNA-binding</keyword>
<reference evidence="8" key="1">
    <citation type="journal article" date="2017" name="Nature">
        <title>The sunflower genome provides insights into oil metabolism, flowering and Asterid evolution.</title>
        <authorList>
            <person name="Badouin H."/>
            <person name="Gouzy J."/>
            <person name="Grassa C.J."/>
            <person name="Murat F."/>
            <person name="Staton S.E."/>
            <person name="Cottret L."/>
            <person name="Lelandais-Briere C."/>
            <person name="Owens G.L."/>
            <person name="Carrere S."/>
            <person name="Mayjonade B."/>
            <person name="Legrand L."/>
            <person name="Gill N."/>
            <person name="Kane N.C."/>
            <person name="Bowers J.E."/>
            <person name="Hubner S."/>
            <person name="Bellec A."/>
            <person name="Berard A."/>
            <person name="Berges H."/>
            <person name="Blanchet N."/>
            <person name="Boniface M.C."/>
            <person name="Brunel D."/>
            <person name="Catrice O."/>
            <person name="Chaidir N."/>
            <person name="Claudel C."/>
            <person name="Donnadieu C."/>
            <person name="Faraut T."/>
            <person name="Fievet G."/>
            <person name="Helmstetter N."/>
            <person name="King M."/>
            <person name="Knapp S.J."/>
            <person name="Lai Z."/>
            <person name="Le Paslier M.C."/>
            <person name="Lippi Y."/>
            <person name="Lorenzon L."/>
            <person name="Mandel J.R."/>
            <person name="Marage G."/>
            <person name="Marchand G."/>
            <person name="Marquand E."/>
            <person name="Bret-Mestries E."/>
            <person name="Morien E."/>
            <person name="Nambeesan S."/>
            <person name="Nguyen T."/>
            <person name="Pegot-Espagnet P."/>
            <person name="Pouilly N."/>
            <person name="Raftis F."/>
            <person name="Sallet E."/>
            <person name="Schiex T."/>
            <person name="Thomas J."/>
            <person name="Vandecasteele C."/>
            <person name="Vares D."/>
            <person name="Vear F."/>
            <person name="Vautrin S."/>
            <person name="Crespi M."/>
            <person name="Mangin B."/>
            <person name="Burke J.M."/>
            <person name="Salse J."/>
            <person name="Munos S."/>
            <person name="Vincourt P."/>
            <person name="Rieseberg L.H."/>
            <person name="Langlade N.B."/>
        </authorList>
    </citation>
    <scope>NUCLEOTIDE SEQUENCE [LARGE SCALE GENOMIC DNA]</scope>
    <source>
        <strain evidence="8">cv. SF193</strain>
    </source>
</reference>
<keyword evidence="2" id="KW-0805">Transcription regulation</keyword>
<comment type="subcellular location">
    <subcellularLocation>
        <location evidence="1">Nucleus</location>
    </subcellularLocation>
</comment>
<proteinExistence type="predicted"/>
<dbReference type="Gene3D" id="2.40.330.10">
    <property type="entry name" value="DNA-binding pseudobarrel domain"/>
    <property type="match status" value="1"/>
</dbReference>